<name>A0A077PSE4_XENBV</name>
<dbReference type="HOGENOM" id="CLU_222120_0_0_6"/>
<evidence type="ECO:0000313" key="1">
    <source>
        <dbReference type="EMBL" id="CDH23973.1"/>
    </source>
</evidence>
<dbReference type="AlphaFoldDB" id="A0A077PSE4"/>
<comment type="caution">
    <text evidence="1">The sequence shown here is derived from an EMBL/GenBank/DDBJ whole genome shotgun (WGS) entry which is preliminary data.</text>
</comment>
<sequence>MKVNLLKDIAEFVNESILGGG</sequence>
<organism evidence="1 2">
    <name type="scientific">Xenorhabdus bovienii str. kraussei Becker Underwood</name>
    <dbReference type="NCBI Taxonomy" id="1398204"/>
    <lineage>
        <taxon>Bacteria</taxon>
        <taxon>Pseudomonadati</taxon>
        <taxon>Pseudomonadota</taxon>
        <taxon>Gammaproteobacteria</taxon>
        <taxon>Enterobacterales</taxon>
        <taxon>Morganellaceae</taxon>
        <taxon>Xenorhabdus</taxon>
    </lineage>
</organism>
<evidence type="ECO:0000313" key="2">
    <source>
        <dbReference type="Proteomes" id="UP000028493"/>
    </source>
</evidence>
<dbReference type="Proteomes" id="UP000028493">
    <property type="component" value="Unassembled WGS sequence"/>
</dbReference>
<dbReference type="EMBL" id="CBSZ010000144">
    <property type="protein sequence ID" value="CDH23973.1"/>
    <property type="molecule type" value="Genomic_DNA"/>
</dbReference>
<protein>
    <submittedName>
        <fullName evidence="1">Uncharacterized protein</fullName>
    </submittedName>
</protein>
<accession>A0A077PSE4</accession>
<gene>
    <name evidence="1" type="ORF">XBKB1_2280003</name>
</gene>
<proteinExistence type="predicted"/>
<reference evidence="1" key="1">
    <citation type="submission" date="2013-07" db="EMBL/GenBank/DDBJ databases">
        <title>Sub-species coevolution in mutualistic symbiosis.</title>
        <authorList>
            <person name="Murfin K."/>
            <person name="Klassen J."/>
            <person name="Lee M."/>
            <person name="Forst S."/>
            <person name="Stock P."/>
            <person name="Goodrich-Blair H."/>
        </authorList>
    </citation>
    <scope>NUCLEOTIDE SEQUENCE [LARGE SCALE GENOMIC DNA]</scope>
    <source>
        <strain evidence="1">Kraussei Becker Underwood</strain>
    </source>
</reference>